<gene>
    <name evidence="8" type="primary">MRT4</name>
    <name evidence="8" type="ORF">LTR97_003074</name>
</gene>
<dbReference type="InterPro" id="IPR033867">
    <property type="entry name" value="Mrt4"/>
</dbReference>
<dbReference type="GO" id="GO:0003723">
    <property type="term" value="F:RNA binding"/>
    <property type="evidence" value="ECO:0007669"/>
    <property type="project" value="TreeGrafter"/>
</dbReference>
<dbReference type="EMBL" id="JAVRQU010000004">
    <property type="protein sequence ID" value="KAK5704061.1"/>
    <property type="molecule type" value="Genomic_DNA"/>
</dbReference>
<feature type="domain" description="Large ribosomal subunit protein uL10-like insertion" evidence="7">
    <location>
        <begin position="127"/>
        <end position="209"/>
    </location>
</feature>
<dbReference type="GO" id="GO:0006364">
    <property type="term" value="P:rRNA processing"/>
    <property type="evidence" value="ECO:0007669"/>
    <property type="project" value="TreeGrafter"/>
</dbReference>
<dbReference type="FunFam" id="3.30.70.1730:FF:000005">
    <property type="entry name" value="Ribosome assembly factor mrt4"/>
    <property type="match status" value="1"/>
</dbReference>
<dbReference type="InterPro" id="IPR043141">
    <property type="entry name" value="Ribosomal_uL10-like_sf"/>
</dbReference>
<dbReference type="Proteomes" id="UP001310594">
    <property type="component" value="Unassembled WGS sequence"/>
</dbReference>
<dbReference type="GO" id="GO:0000027">
    <property type="term" value="P:ribosomal large subunit assembly"/>
    <property type="evidence" value="ECO:0007669"/>
    <property type="project" value="InterPro"/>
</dbReference>
<evidence type="ECO:0000313" key="8">
    <source>
        <dbReference type="EMBL" id="KAK5704061.1"/>
    </source>
</evidence>
<evidence type="ECO:0000259" key="7">
    <source>
        <dbReference type="Pfam" id="PF17777"/>
    </source>
</evidence>
<comment type="subcellular location">
    <subcellularLocation>
        <location evidence="6">Cytoplasm</location>
    </subcellularLocation>
    <subcellularLocation>
        <location evidence="6">Nucleus</location>
        <location evidence="6">Nucleolus</location>
    </subcellularLocation>
</comment>
<evidence type="ECO:0000256" key="3">
    <source>
        <dbReference type="ARBA" id="ARBA00011117"/>
    </source>
</evidence>
<dbReference type="Pfam" id="PF00466">
    <property type="entry name" value="Ribosomal_L10"/>
    <property type="match status" value="1"/>
</dbReference>
<dbReference type="AlphaFoldDB" id="A0AAN7W9D5"/>
<protein>
    <recommendedName>
        <fullName evidence="6">Ribosome assembly factor mrt4</fullName>
    </recommendedName>
</protein>
<dbReference type="InterPro" id="IPR051742">
    <property type="entry name" value="Ribosome_Assembly_uL10"/>
</dbReference>
<dbReference type="GO" id="GO:0005737">
    <property type="term" value="C:cytoplasm"/>
    <property type="evidence" value="ECO:0007669"/>
    <property type="project" value="UniProtKB-SubCell"/>
</dbReference>
<dbReference type="FunFam" id="3.90.105.20:FF:000003">
    <property type="entry name" value="Ribosome assembly factor mrt4"/>
    <property type="match status" value="1"/>
</dbReference>
<evidence type="ECO:0000313" key="9">
    <source>
        <dbReference type="Proteomes" id="UP001310594"/>
    </source>
</evidence>
<accession>A0AAN7W9D5</accession>
<dbReference type="CDD" id="cd05796">
    <property type="entry name" value="Ribosomal_P0_like"/>
    <property type="match status" value="1"/>
</dbReference>
<dbReference type="Gene3D" id="3.30.70.1730">
    <property type="match status" value="1"/>
</dbReference>
<evidence type="ECO:0000256" key="2">
    <source>
        <dbReference type="ARBA" id="ARBA00008889"/>
    </source>
</evidence>
<reference evidence="8" key="1">
    <citation type="submission" date="2023-08" db="EMBL/GenBank/DDBJ databases">
        <title>Black Yeasts Isolated from many extreme environments.</title>
        <authorList>
            <person name="Coleine C."/>
            <person name="Stajich J.E."/>
            <person name="Selbmann L."/>
        </authorList>
    </citation>
    <scope>NUCLEOTIDE SEQUENCE</scope>
    <source>
        <strain evidence="8">CCFEE 5810</strain>
    </source>
</reference>
<comment type="similarity">
    <text evidence="2 6">Belongs to the universal ribosomal protein uL10 family.</text>
</comment>
<dbReference type="InterPro" id="IPR001790">
    <property type="entry name" value="Ribosomal_uL10"/>
</dbReference>
<proteinExistence type="inferred from homology"/>
<dbReference type="SUPFAM" id="SSF160369">
    <property type="entry name" value="Ribosomal protein L10-like"/>
    <property type="match status" value="1"/>
</dbReference>
<dbReference type="Gene3D" id="3.90.105.20">
    <property type="match status" value="1"/>
</dbReference>
<comment type="function">
    <text evidence="1 6">Component of the ribosome assembly machinery. Nuclear paralog of the ribosomal protein P0, it binds pre-60S subunits at an early stage of assembly in the nucleolus, and is replaced by P0 in cytoplasmic pre-60S subunits and mature 80S ribosomes.</text>
</comment>
<comment type="caution">
    <text evidence="8">The sequence shown here is derived from an EMBL/GenBank/DDBJ whole genome shotgun (WGS) entry which is preliminary data.</text>
</comment>
<comment type="subunit">
    <text evidence="3 6">Associates with the pre-60S ribosomal particle.</text>
</comment>
<keyword evidence="4 6" id="KW-0963">Cytoplasm</keyword>
<dbReference type="PANTHER" id="PTHR45841:SF1">
    <property type="entry name" value="MRNA TURNOVER PROTEIN 4 HOMOLOG"/>
    <property type="match status" value="1"/>
</dbReference>
<keyword evidence="6" id="KW-0690">Ribosome biogenesis</keyword>
<evidence type="ECO:0000256" key="5">
    <source>
        <dbReference type="ARBA" id="ARBA00023242"/>
    </source>
</evidence>
<sequence length="244" mass="27141">MPKSKRQRVVHTSVVQKKPSKEKSASLYSAVQAAADAYQHIFVFSVDNMRNTYLKDVRQNFSEDGRLFFGKTKVMAKALGMTVETEHAPGLAKLTKYLKGSVGILCTSREPEAVLEYFNGYTEVDFARAGTKATRRFVIPAGVVYSRGGEAAIEDDLPLPHSLEVTVRKWGMPTRMDKGKVMLDQEYVVAEDEQELNSQQTALLKLFGVAMAEFKVQVLSYWSASSQEVVEVNSEAAVEPMEEG</sequence>
<evidence type="ECO:0000256" key="4">
    <source>
        <dbReference type="ARBA" id="ARBA00022490"/>
    </source>
</evidence>
<dbReference type="PANTHER" id="PTHR45841">
    <property type="entry name" value="MRNA TURNOVER PROTEIN 4 MRTO4"/>
    <property type="match status" value="1"/>
</dbReference>
<evidence type="ECO:0000256" key="1">
    <source>
        <dbReference type="ARBA" id="ARBA00004046"/>
    </source>
</evidence>
<dbReference type="InterPro" id="IPR043164">
    <property type="entry name" value="Ribosomal_uL10-like_insert_sf"/>
</dbReference>
<keyword evidence="5 6" id="KW-0539">Nucleus</keyword>
<dbReference type="Pfam" id="PF17777">
    <property type="entry name" value="RL10P_insert"/>
    <property type="match status" value="1"/>
</dbReference>
<organism evidence="8 9">
    <name type="scientific">Elasticomyces elasticus</name>
    <dbReference type="NCBI Taxonomy" id="574655"/>
    <lineage>
        <taxon>Eukaryota</taxon>
        <taxon>Fungi</taxon>
        <taxon>Dikarya</taxon>
        <taxon>Ascomycota</taxon>
        <taxon>Pezizomycotina</taxon>
        <taxon>Dothideomycetes</taxon>
        <taxon>Dothideomycetidae</taxon>
        <taxon>Mycosphaerellales</taxon>
        <taxon>Teratosphaeriaceae</taxon>
        <taxon>Elasticomyces</taxon>
    </lineage>
</organism>
<dbReference type="GO" id="GO:0000956">
    <property type="term" value="P:nuclear-transcribed mRNA catabolic process"/>
    <property type="evidence" value="ECO:0007669"/>
    <property type="project" value="TreeGrafter"/>
</dbReference>
<name>A0AAN7W9D5_9PEZI</name>
<dbReference type="GO" id="GO:0030687">
    <property type="term" value="C:preribosome, large subunit precursor"/>
    <property type="evidence" value="ECO:0007669"/>
    <property type="project" value="TreeGrafter"/>
</dbReference>
<dbReference type="InterPro" id="IPR040637">
    <property type="entry name" value="Ribosomal_uL10-like_insert"/>
</dbReference>
<evidence type="ECO:0000256" key="6">
    <source>
        <dbReference type="RuleBase" id="RU364039"/>
    </source>
</evidence>
<dbReference type="GO" id="GO:0005730">
    <property type="term" value="C:nucleolus"/>
    <property type="evidence" value="ECO:0007669"/>
    <property type="project" value="UniProtKB-SubCell"/>
</dbReference>